<evidence type="ECO:0000259" key="5">
    <source>
        <dbReference type="Pfam" id="PF24568"/>
    </source>
</evidence>
<dbReference type="Gene3D" id="2.70.70.10">
    <property type="entry name" value="Glucose Permease (Domain IIA)"/>
    <property type="match status" value="1"/>
</dbReference>
<dbReference type="SUPFAM" id="SSF51261">
    <property type="entry name" value="Duplicated hybrid motif"/>
    <property type="match status" value="1"/>
</dbReference>
<dbReference type="GO" id="GO:0004222">
    <property type="term" value="F:metalloendopeptidase activity"/>
    <property type="evidence" value="ECO:0007669"/>
    <property type="project" value="TreeGrafter"/>
</dbReference>
<protein>
    <submittedName>
        <fullName evidence="6">Peptidase, M23 family</fullName>
    </submittedName>
</protein>
<evidence type="ECO:0000256" key="3">
    <source>
        <dbReference type="SAM" id="MobiDB-lite"/>
    </source>
</evidence>
<proteinExistence type="predicted"/>
<evidence type="ECO:0000313" key="6">
    <source>
        <dbReference type="EMBL" id="ERI04505.1"/>
    </source>
</evidence>
<keyword evidence="2" id="KW-0175">Coiled coil</keyword>
<dbReference type="PANTHER" id="PTHR21666">
    <property type="entry name" value="PEPTIDASE-RELATED"/>
    <property type="match status" value="1"/>
</dbReference>
<comment type="caution">
    <text evidence="6">The sequence shown here is derived from an EMBL/GenBank/DDBJ whole genome shotgun (WGS) entry which is preliminary data.</text>
</comment>
<sequence>MHLKQGAYCPLDRDKVKIIEPGEEKMAKKFLIPLAATILFTGLTPAVGQADQVANVQKEIERIKKESQAAKGKIGAINQQISSIQAQQQSTKEDIMSIDLKMNETQAKIQELDKKIEETTASLKEAAKQLQEAITRVEKRDKLLKTRVSAIYEAGDISYLEVLLGSQDFSDFLERLDAVKSIVDQDVTILEDNKRDRDIIAEKKKQIEEQLKSLKAMQAEAQQLAAQLDAQKQERERILKELQEQEGELLEIKEEQEKASLELVNQLQAKIEEQRRAEEERRRASSSDAGSWNPPPVHSGGQFVQPVSGRISSPFGYRIHPILHTRKFHDGTDFAAPQGTPIYAAAEGVVASAGYMNGYGNTVVIYHGNGLSTLYGHIRNGGIVVSEGQSVSAGQKIAEVGATGRATGPHLHFTVIKNGQKVDPMSYLR</sequence>
<organism evidence="6 7">
    <name type="scientific">Aneurinibacillus aneurinilyticus ATCC 12856</name>
    <dbReference type="NCBI Taxonomy" id="649747"/>
    <lineage>
        <taxon>Bacteria</taxon>
        <taxon>Bacillati</taxon>
        <taxon>Bacillota</taxon>
        <taxon>Bacilli</taxon>
        <taxon>Bacillales</taxon>
        <taxon>Paenibacillaceae</taxon>
        <taxon>Aneurinibacillus group</taxon>
        <taxon>Aneurinibacillus</taxon>
    </lineage>
</organism>
<dbReference type="InterPro" id="IPR050570">
    <property type="entry name" value="Cell_wall_metabolism_enzyme"/>
</dbReference>
<dbReference type="InterPro" id="IPR016047">
    <property type="entry name" value="M23ase_b-sheet_dom"/>
</dbReference>
<evidence type="ECO:0000256" key="1">
    <source>
        <dbReference type="ARBA" id="ARBA00022729"/>
    </source>
</evidence>
<dbReference type="Proteomes" id="UP000016511">
    <property type="component" value="Unassembled WGS sequence"/>
</dbReference>
<feature type="domain" description="M23ase beta-sheet core" evidence="4">
    <location>
        <begin position="327"/>
        <end position="424"/>
    </location>
</feature>
<dbReference type="InterPro" id="IPR011055">
    <property type="entry name" value="Dup_hybrid_motif"/>
</dbReference>
<evidence type="ECO:0000313" key="7">
    <source>
        <dbReference type="Proteomes" id="UP000016511"/>
    </source>
</evidence>
<dbReference type="Pfam" id="PF24568">
    <property type="entry name" value="CC_PcsB"/>
    <property type="match status" value="1"/>
</dbReference>
<keyword evidence="1" id="KW-0732">Signal</keyword>
<dbReference type="PATRIC" id="fig|649747.3.peg.5383"/>
<reference evidence="6 7" key="1">
    <citation type="submission" date="2013-08" db="EMBL/GenBank/DDBJ databases">
        <authorList>
            <person name="Weinstock G."/>
            <person name="Sodergren E."/>
            <person name="Wylie T."/>
            <person name="Fulton L."/>
            <person name="Fulton R."/>
            <person name="Fronick C."/>
            <person name="O'Laughlin M."/>
            <person name="Godfrey J."/>
            <person name="Miner T."/>
            <person name="Herter B."/>
            <person name="Appelbaum E."/>
            <person name="Cordes M."/>
            <person name="Lek S."/>
            <person name="Wollam A."/>
            <person name="Pepin K.H."/>
            <person name="Palsikar V.B."/>
            <person name="Mitreva M."/>
            <person name="Wilson R.K."/>
        </authorList>
    </citation>
    <scope>NUCLEOTIDE SEQUENCE [LARGE SCALE GENOMIC DNA]</scope>
    <source>
        <strain evidence="6 7">ATCC 12856</strain>
    </source>
</reference>
<dbReference type="EMBL" id="AWSJ01000381">
    <property type="protein sequence ID" value="ERI04505.1"/>
    <property type="molecule type" value="Genomic_DNA"/>
</dbReference>
<dbReference type="Gene3D" id="6.10.250.3150">
    <property type="match status" value="1"/>
</dbReference>
<feature type="compositionally biased region" description="Basic and acidic residues" evidence="3">
    <location>
        <begin position="274"/>
        <end position="285"/>
    </location>
</feature>
<keyword evidence="7" id="KW-1185">Reference proteome</keyword>
<feature type="region of interest" description="Disordered" evidence="3">
    <location>
        <begin position="274"/>
        <end position="302"/>
    </location>
</feature>
<name>U1WPE8_ANEAE</name>
<evidence type="ECO:0000259" key="4">
    <source>
        <dbReference type="Pfam" id="PF01551"/>
    </source>
</evidence>
<dbReference type="STRING" id="649747.HMPREF0083_06017"/>
<evidence type="ECO:0000256" key="2">
    <source>
        <dbReference type="SAM" id="Coils"/>
    </source>
</evidence>
<dbReference type="eggNOG" id="COG4942">
    <property type="taxonomic scope" value="Bacteria"/>
</dbReference>
<feature type="coiled-coil region" evidence="2">
    <location>
        <begin position="46"/>
        <end position="140"/>
    </location>
</feature>
<accession>U1WPE8</accession>
<dbReference type="Pfam" id="PF01551">
    <property type="entry name" value="Peptidase_M23"/>
    <property type="match status" value="1"/>
</dbReference>
<feature type="domain" description="Peptidoglycan hydrolase PcsB coiled-coil" evidence="5">
    <location>
        <begin position="135"/>
        <end position="203"/>
    </location>
</feature>
<dbReference type="AlphaFoldDB" id="U1WPE8"/>
<dbReference type="InterPro" id="IPR057309">
    <property type="entry name" value="PcsB_CC"/>
</dbReference>
<dbReference type="HOGENOM" id="CLU_029425_4_3_9"/>
<dbReference type="PANTHER" id="PTHR21666:SF270">
    <property type="entry name" value="MUREIN HYDROLASE ACTIVATOR ENVC"/>
    <property type="match status" value="1"/>
</dbReference>
<dbReference type="CDD" id="cd12797">
    <property type="entry name" value="M23_peptidase"/>
    <property type="match status" value="1"/>
</dbReference>
<gene>
    <name evidence="6" type="ORF">HMPREF0083_06017</name>
</gene>